<feature type="transmembrane region" description="Helical" evidence="5">
    <location>
        <begin position="82"/>
        <end position="103"/>
    </location>
</feature>
<feature type="transmembrane region" description="Helical" evidence="5">
    <location>
        <begin position="316"/>
        <end position="336"/>
    </location>
</feature>
<feature type="transmembrane region" description="Helical" evidence="5">
    <location>
        <begin position="151"/>
        <end position="175"/>
    </location>
</feature>
<dbReference type="InterPro" id="IPR020846">
    <property type="entry name" value="MFS_dom"/>
</dbReference>
<feature type="transmembrane region" description="Helical" evidence="5">
    <location>
        <begin position="281"/>
        <end position="304"/>
    </location>
</feature>
<evidence type="ECO:0000313" key="9">
    <source>
        <dbReference type="Proteomes" id="UP001431209"/>
    </source>
</evidence>
<feature type="domain" description="Major facilitator superfamily (MFS) profile" evidence="6">
    <location>
        <begin position="1"/>
        <end position="440"/>
    </location>
</feature>
<feature type="transmembrane region" description="Helical" evidence="5">
    <location>
        <begin position="30"/>
        <end position="51"/>
    </location>
</feature>
<evidence type="ECO:0000256" key="3">
    <source>
        <dbReference type="ARBA" id="ARBA00022989"/>
    </source>
</evidence>
<gene>
    <name evidence="7" type="ORF">AKO1_015153</name>
    <name evidence="8" type="ORF">AKO1_015543</name>
</gene>
<dbReference type="Gene3D" id="1.20.1250.20">
    <property type="entry name" value="MFS general substrate transporter like domains"/>
    <property type="match status" value="2"/>
</dbReference>
<keyword evidence="3 5" id="KW-1133">Transmembrane helix</keyword>
<dbReference type="EMBL" id="JAOPGA020000817">
    <property type="protein sequence ID" value="KAL0482082.1"/>
    <property type="molecule type" value="Genomic_DNA"/>
</dbReference>
<evidence type="ECO:0000256" key="4">
    <source>
        <dbReference type="ARBA" id="ARBA00023136"/>
    </source>
</evidence>
<feature type="transmembrane region" description="Helical" evidence="5">
    <location>
        <begin position="58"/>
        <end position="76"/>
    </location>
</feature>
<dbReference type="Pfam" id="PF06813">
    <property type="entry name" value="Nodulin-like"/>
    <property type="match status" value="1"/>
</dbReference>
<feature type="transmembrane region" description="Helical" evidence="5">
    <location>
        <begin position="414"/>
        <end position="437"/>
    </location>
</feature>
<feature type="transmembrane region" description="Helical" evidence="5">
    <location>
        <begin position="342"/>
        <end position="362"/>
    </location>
</feature>
<feature type="transmembrane region" description="Helical" evidence="5">
    <location>
        <begin position="247"/>
        <end position="275"/>
    </location>
</feature>
<protein>
    <recommendedName>
        <fullName evidence="6">Major facilitator superfamily (MFS) profile domain-containing protein</fullName>
    </recommendedName>
</protein>
<dbReference type="InterPro" id="IPR036259">
    <property type="entry name" value="MFS_trans_sf"/>
</dbReference>
<evidence type="ECO:0000256" key="5">
    <source>
        <dbReference type="SAM" id="Phobius"/>
    </source>
</evidence>
<dbReference type="PANTHER" id="PTHR21576">
    <property type="entry name" value="UNCHARACTERIZED NODULIN-LIKE PROTEIN"/>
    <property type="match status" value="1"/>
</dbReference>
<dbReference type="Pfam" id="PF07690">
    <property type="entry name" value="MFS_1"/>
    <property type="match status" value="1"/>
</dbReference>
<proteinExistence type="predicted"/>
<dbReference type="SUPFAM" id="SSF103473">
    <property type="entry name" value="MFS general substrate transporter"/>
    <property type="match status" value="1"/>
</dbReference>
<name>A0AAW2YYC5_9EUKA</name>
<organism evidence="7 9">
    <name type="scientific">Acrasis kona</name>
    <dbReference type="NCBI Taxonomy" id="1008807"/>
    <lineage>
        <taxon>Eukaryota</taxon>
        <taxon>Discoba</taxon>
        <taxon>Heterolobosea</taxon>
        <taxon>Tetramitia</taxon>
        <taxon>Eutetramitia</taxon>
        <taxon>Acrasidae</taxon>
        <taxon>Acrasis</taxon>
    </lineage>
</organism>
<dbReference type="GO" id="GO:0016020">
    <property type="term" value="C:membrane"/>
    <property type="evidence" value="ECO:0007669"/>
    <property type="project" value="UniProtKB-SubCell"/>
</dbReference>
<evidence type="ECO:0000313" key="8">
    <source>
        <dbReference type="EMBL" id="KAL0488371.1"/>
    </source>
</evidence>
<dbReference type="Proteomes" id="UP001431209">
    <property type="component" value="Unassembled WGS sequence"/>
</dbReference>
<comment type="subcellular location">
    <subcellularLocation>
        <location evidence="1">Membrane</location>
        <topology evidence="1">Multi-pass membrane protein</topology>
    </subcellularLocation>
</comment>
<dbReference type="PROSITE" id="PS50850">
    <property type="entry name" value="MFS"/>
    <property type="match status" value="1"/>
</dbReference>
<evidence type="ECO:0000256" key="2">
    <source>
        <dbReference type="ARBA" id="ARBA00022692"/>
    </source>
</evidence>
<keyword evidence="2 5" id="KW-0812">Transmembrane</keyword>
<accession>A0AAW2YYC5</accession>
<dbReference type="EMBL" id="JAOPGA020001435">
    <property type="protein sequence ID" value="KAL0488371.1"/>
    <property type="molecule type" value="Genomic_DNA"/>
</dbReference>
<evidence type="ECO:0000313" key="7">
    <source>
        <dbReference type="EMBL" id="KAL0482082.1"/>
    </source>
</evidence>
<dbReference type="AlphaFoldDB" id="A0AAW2YYC5"/>
<evidence type="ECO:0000256" key="1">
    <source>
        <dbReference type="ARBA" id="ARBA00004141"/>
    </source>
</evidence>
<comment type="caution">
    <text evidence="7">The sequence shown here is derived from an EMBL/GenBank/DDBJ whole genome shotgun (WGS) entry which is preliminary data.</text>
</comment>
<feature type="transmembrane region" description="Helical" evidence="5">
    <location>
        <begin position="374"/>
        <end position="394"/>
    </location>
</feature>
<keyword evidence="9" id="KW-1185">Reference proteome</keyword>
<sequence>MMLVAGSQSYGFSIITNDIKVLMEYDQYEINFLGSMGSVGAAFGILPSLFHDYFGPKLTCVVASILITLGYTLTYLSLTKVIYSTYILISIYFIIVGIGASAVQTAMMSTNVKNFEQSSRGKIIGLLTSLFVLSGCFFSFAYKVIFNHKVLPFFLFITIITSSLPLTGAIFLNVIKKPECKPHIIIREGTDDCPDTDDEILHLFPKNKDKDCQSNVQQPDQVAEDVAPDPMIEHDYNPIQMVITLDFWMLIVTIVAGIGGAQLILTNLSSIVLSYGGQDGLQVYLLVAYALASCFGRIPIGFIADGYPNYISRATLLNISILLMGIAMILMSVLPIAFIFPLIILVGFSHGGIHIMMSSLVCEKYGTKFYGVNMSLFNLAAATSSYLIGTLLASKVYQSSVKGSSKQCHGMKCYQLTFIITASICLLSFILGFVLMYRNRGLRNCKKPTDIGINHFVGMSVSSI</sequence>
<dbReference type="InterPro" id="IPR011701">
    <property type="entry name" value="MFS"/>
</dbReference>
<keyword evidence="4 5" id="KW-0472">Membrane</keyword>
<dbReference type="GO" id="GO:0022857">
    <property type="term" value="F:transmembrane transporter activity"/>
    <property type="evidence" value="ECO:0007669"/>
    <property type="project" value="InterPro"/>
</dbReference>
<dbReference type="PANTHER" id="PTHR21576:SF158">
    <property type="entry name" value="RIBOSOMAL RNA-PROCESSING PROTEIN 12-LIKE CONSERVED DOMAIN-CONTAINING PROTEIN"/>
    <property type="match status" value="1"/>
</dbReference>
<evidence type="ECO:0000259" key="6">
    <source>
        <dbReference type="PROSITE" id="PS50850"/>
    </source>
</evidence>
<reference evidence="7 9" key="1">
    <citation type="submission" date="2024-03" db="EMBL/GenBank/DDBJ databases">
        <title>The Acrasis kona genome and developmental transcriptomes reveal deep origins of eukaryotic multicellular pathways.</title>
        <authorList>
            <person name="Sheikh S."/>
            <person name="Fu C.-J."/>
            <person name="Brown M.W."/>
            <person name="Baldauf S.L."/>
        </authorList>
    </citation>
    <scope>NUCLEOTIDE SEQUENCE [LARGE SCALE GENOMIC DNA]</scope>
    <source>
        <strain evidence="7 9">ATCC MYA-3509</strain>
    </source>
</reference>
<feature type="transmembrane region" description="Helical" evidence="5">
    <location>
        <begin position="123"/>
        <end position="145"/>
    </location>
</feature>
<dbReference type="InterPro" id="IPR010658">
    <property type="entry name" value="Nodulin-like"/>
</dbReference>